<gene>
    <name evidence="1" type="ORF">SDC9_176956</name>
</gene>
<dbReference type="AlphaFoldDB" id="A0A645H0V7"/>
<accession>A0A645H0V7</accession>
<sequence length="57" mass="6427">MIDQISQLHTTPVLQQHWALQQLGNVGHGFRRRTDDNLDLLTGIPGRGNHLAFTIQP</sequence>
<proteinExistence type="predicted"/>
<evidence type="ECO:0000313" key="1">
    <source>
        <dbReference type="EMBL" id="MPN29503.1"/>
    </source>
</evidence>
<comment type="caution">
    <text evidence="1">The sequence shown here is derived from an EMBL/GenBank/DDBJ whole genome shotgun (WGS) entry which is preliminary data.</text>
</comment>
<dbReference type="EMBL" id="VSSQ01080243">
    <property type="protein sequence ID" value="MPN29503.1"/>
    <property type="molecule type" value="Genomic_DNA"/>
</dbReference>
<name>A0A645H0V7_9ZZZZ</name>
<reference evidence="1" key="1">
    <citation type="submission" date="2019-08" db="EMBL/GenBank/DDBJ databases">
        <authorList>
            <person name="Kucharzyk K."/>
            <person name="Murdoch R.W."/>
            <person name="Higgins S."/>
            <person name="Loffler F."/>
        </authorList>
    </citation>
    <scope>NUCLEOTIDE SEQUENCE</scope>
</reference>
<protein>
    <submittedName>
        <fullName evidence="1">Uncharacterized protein</fullName>
    </submittedName>
</protein>
<organism evidence="1">
    <name type="scientific">bioreactor metagenome</name>
    <dbReference type="NCBI Taxonomy" id="1076179"/>
    <lineage>
        <taxon>unclassified sequences</taxon>
        <taxon>metagenomes</taxon>
        <taxon>ecological metagenomes</taxon>
    </lineage>
</organism>